<name>A0A4V3XG15_9AGAM</name>
<dbReference type="AlphaFoldDB" id="A0A4V3XG15"/>
<evidence type="ECO:0000313" key="3">
    <source>
        <dbReference type="Proteomes" id="UP000310158"/>
    </source>
</evidence>
<feature type="chain" id="PRO_5020682297" evidence="1">
    <location>
        <begin position="22"/>
        <end position="162"/>
    </location>
</feature>
<dbReference type="EMBL" id="SGPL01000040">
    <property type="protein sequence ID" value="THH19603.1"/>
    <property type="molecule type" value="Genomic_DNA"/>
</dbReference>
<protein>
    <submittedName>
        <fullName evidence="2">Uncharacterized protein</fullName>
    </submittedName>
</protein>
<feature type="signal peptide" evidence="1">
    <location>
        <begin position="1"/>
        <end position="21"/>
    </location>
</feature>
<proteinExistence type="predicted"/>
<organism evidence="2 3">
    <name type="scientific">Bondarzewia mesenterica</name>
    <dbReference type="NCBI Taxonomy" id="1095465"/>
    <lineage>
        <taxon>Eukaryota</taxon>
        <taxon>Fungi</taxon>
        <taxon>Dikarya</taxon>
        <taxon>Basidiomycota</taxon>
        <taxon>Agaricomycotina</taxon>
        <taxon>Agaricomycetes</taxon>
        <taxon>Russulales</taxon>
        <taxon>Bondarzewiaceae</taxon>
        <taxon>Bondarzewia</taxon>
    </lineage>
</organism>
<accession>A0A4V3XG15</accession>
<keyword evidence="3" id="KW-1185">Reference proteome</keyword>
<sequence length="162" mass="17704">MHFYLSLAAAMLLSVDVNVDGNAPVAMRSETPTNYSVPAESTYLLRKLVVDERLKLPKQFTKVAREVRFSGAELPFLHARADSNLNLKLCRALAAVIANERFAGKVQAGQIAVHCDHPALFVFAATTTTMNGKIALDPRCRSQSSRLGYTRLFEAPLPTAGD</sequence>
<dbReference type="Proteomes" id="UP000310158">
    <property type="component" value="Unassembled WGS sequence"/>
</dbReference>
<evidence type="ECO:0000256" key="1">
    <source>
        <dbReference type="SAM" id="SignalP"/>
    </source>
</evidence>
<reference evidence="2 3" key="1">
    <citation type="submission" date="2019-02" db="EMBL/GenBank/DDBJ databases">
        <title>Genome sequencing of the rare red list fungi Bondarzewia mesenterica.</title>
        <authorList>
            <person name="Buettner E."/>
            <person name="Kellner H."/>
        </authorList>
    </citation>
    <scope>NUCLEOTIDE SEQUENCE [LARGE SCALE GENOMIC DNA]</scope>
    <source>
        <strain evidence="2 3">DSM 108281</strain>
    </source>
</reference>
<comment type="caution">
    <text evidence="2">The sequence shown here is derived from an EMBL/GenBank/DDBJ whole genome shotgun (WGS) entry which is preliminary data.</text>
</comment>
<gene>
    <name evidence="2" type="ORF">EW146_g1592</name>
</gene>
<keyword evidence="1" id="KW-0732">Signal</keyword>
<evidence type="ECO:0000313" key="2">
    <source>
        <dbReference type="EMBL" id="THH19603.1"/>
    </source>
</evidence>